<dbReference type="SUPFAM" id="SSF55073">
    <property type="entry name" value="Nucleotide cyclase"/>
    <property type="match status" value="1"/>
</dbReference>
<dbReference type="CDD" id="cd12914">
    <property type="entry name" value="PDC1_DGC_like"/>
    <property type="match status" value="1"/>
</dbReference>
<dbReference type="PROSITE" id="PS50887">
    <property type="entry name" value="GGDEF"/>
    <property type="match status" value="1"/>
</dbReference>
<accession>A0A0R3MHE7</accession>
<evidence type="ECO:0000313" key="4">
    <source>
        <dbReference type="EMBL" id="KRR16691.1"/>
    </source>
</evidence>
<proteinExistence type="predicted"/>
<feature type="transmembrane region" description="Helical" evidence="1">
    <location>
        <begin position="36"/>
        <end position="55"/>
    </location>
</feature>
<dbReference type="RefSeq" id="WP_057862460.1">
    <property type="nucleotide sequence ID" value="NZ_LLYB01000125.1"/>
</dbReference>
<dbReference type="InterPro" id="IPR001633">
    <property type="entry name" value="EAL_dom"/>
</dbReference>
<sequence>MLGERHFVVQARAPLRAVNHARRWVRKAATAISRNAPLQIALFFLPLVWIGYFAITSSERTEALEQARAHGNSVAELFEENTERIFERVDQSLRVARALYAQDPDTFSLKFWAEKAQMATGDVVQFAMIGLNGYLLDTTTGYSGPPLYLGDREHFIKTMEQAEDRLYVAKPVLGRASNKWTIQLARKLFDGAKNPAGVVVGSISVDVVGRFYGTAKLGIGGTLVLRNTDYIVLAARGIDQGTVLAQRSPGHVERALGDGFYSQYWNWSGSEGRANRSNRLVTARRSYVFPLIFTAGISEQEIYSRAQSRQKIYLGGALLLTFVILMAAALYWRRQRELRDSVSKFEDALRNLPQGLSMFDGQDRLIAFNRQWLDAYELSPQDVRIGMDFREVFSRQKAVPDLDAYLADLKGRLAKSEQTSNTVQFPDGRVIYISYGRRESGGWVATHEDITERKASEDRIERLAHYDGLTGLANRNLFKGRLDDALDKYLLLNTPFAVLLLDLDKFKSVNDALGHQCGDALLKLVAGRIRAQAQDLGATAARIGGDEFALVMAPGQPPLQASAATLAAWLVQAIAEPYEIDGHPVVIGCSIGIAMVPEHGTRIDEILRNADLALYKSKNAGRNCFHVYSPELKAEADQRNILEIELREAIWREEIEVFYQPVVELGTGRTKSVEALARWRHCTRGLIPPAEFIPVAEECGLIVELGNLVLAKACRHAMMMPDDIKVAVNLSALQLASGNLVDSVMYALADSGLAETRLELEITESVFLADSQENLKTLERLRRLGVSIALDDFGVGYSSLSYLTAFPFNKVKIDKSFIDRIGRSETVAVLGSIVQLAKTLNLSIVAEGVETYEQVEKVRLLGIALGQGYFFSKPVPFGELLLQGLAESERQAVA</sequence>
<dbReference type="NCBIfam" id="TIGR00254">
    <property type="entry name" value="GGDEF"/>
    <property type="match status" value="1"/>
</dbReference>
<dbReference type="PANTHER" id="PTHR44757">
    <property type="entry name" value="DIGUANYLATE CYCLASE DGCP"/>
    <property type="match status" value="1"/>
</dbReference>
<comment type="caution">
    <text evidence="4">The sequence shown here is derived from an EMBL/GenBank/DDBJ whole genome shotgun (WGS) entry which is preliminary data.</text>
</comment>
<dbReference type="InterPro" id="IPR000160">
    <property type="entry name" value="GGDEF_dom"/>
</dbReference>
<dbReference type="Gene3D" id="3.30.450.20">
    <property type="entry name" value="PAS domain"/>
    <property type="match status" value="2"/>
</dbReference>
<dbReference type="CDD" id="cd01949">
    <property type="entry name" value="GGDEF"/>
    <property type="match status" value="1"/>
</dbReference>
<dbReference type="Pfam" id="PF12860">
    <property type="entry name" value="PAS_7"/>
    <property type="match status" value="1"/>
</dbReference>
<keyword evidence="1" id="KW-1133">Transmembrane helix</keyword>
<feature type="transmembrane region" description="Helical" evidence="1">
    <location>
        <begin position="312"/>
        <end position="332"/>
    </location>
</feature>
<dbReference type="InterPro" id="IPR029787">
    <property type="entry name" value="Nucleotide_cyclase"/>
</dbReference>
<dbReference type="SUPFAM" id="SSF141868">
    <property type="entry name" value="EAL domain-like"/>
    <property type="match status" value="1"/>
</dbReference>
<dbReference type="InterPro" id="IPR043128">
    <property type="entry name" value="Rev_trsase/Diguanyl_cyclase"/>
</dbReference>
<feature type="domain" description="GGDEF" evidence="3">
    <location>
        <begin position="494"/>
        <end position="630"/>
    </location>
</feature>
<keyword evidence="1" id="KW-0472">Membrane</keyword>
<dbReference type="SMART" id="SM00052">
    <property type="entry name" value="EAL"/>
    <property type="match status" value="1"/>
</dbReference>
<gene>
    <name evidence="4" type="ORF">CQ14_13860</name>
</gene>
<dbReference type="Pfam" id="PF00563">
    <property type="entry name" value="EAL"/>
    <property type="match status" value="1"/>
</dbReference>
<keyword evidence="1" id="KW-0812">Transmembrane</keyword>
<reference evidence="4 5" key="1">
    <citation type="submission" date="2014-03" db="EMBL/GenBank/DDBJ databases">
        <title>Bradyrhizobium valentinum sp. nov., isolated from effective nodules of Lupinus mariae-josephae, a lupine endemic of basic-lime soils in Eastern Spain.</title>
        <authorList>
            <person name="Duran D."/>
            <person name="Rey L."/>
            <person name="Navarro A."/>
            <person name="Busquets A."/>
            <person name="Imperial J."/>
            <person name="Ruiz-Argueso T."/>
        </authorList>
    </citation>
    <scope>NUCLEOTIDE SEQUENCE [LARGE SCALE GENOMIC DNA]</scope>
    <source>
        <strain evidence="4 5">CCBAU 23086</strain>
    </source>
</reference>
<dbReference type="Proteomes" id="UP000051660">
    <property type="component" value="Unassembled WGS sequence"/>
</dbReference>
<dbReference type="SUPFAM" id="SSF55785">
    <property type="entry name" value="PYP-like sensor domain (PAS domain)"/>
    <property type="match status" value="1"/>
</dbReference>
<dbReference type="PROSITE" id="PS50883">
    <property type="entry name" value="EAL"/>
    <property type="match status" value="1"/>
</dbReference>
<dbReference type="Pfam" id="PF00990">
    <property type="entry name" value="GGDEF"/>
    <property type="match status" value="1"/>
</dbReference>
<evidence type="ECO:0000313" key="5">
    <source>
        <dbReference type="Proteomes" id="UP000051660"/>
    </source>
</evidence>
<dbReference type="EMBL" id="LLYB01000125">
    <property type="protein sequence ID" value="KRR16691.1"/>
    <property type="molecule type" value="Genomic_DNA"/>
</dbReference>
<evidence type="ECO:0000259" key="2">
    <source>
        <dbReference type="PROSITE" id="PS50883"/>
    </source>
</evidence>
<dbReference type="SMART" id="SM00267">
    <property type="entry name" value="GGDEF"/>
    <property type="match status" value="1"/>
</dbReference>
<evidence type="ECO:0008006" key="6">
    <source>
        <dbReference type="Google" id="ProtNLM"/>
    </source>
</evidence>
<protein>
    <recommendedName>
        <fullName evidence="6">PAS domain S-box-containing protein/diguanylate cyclase (GGDEF) domain-containing protein</fullName>
    </recommendedName>
</protein>
<dbReference type="Gene3D" id="3.20.20.450">
    <property type="entry name" value="EAL domain"/>
    <property type="match status" value="1"/>
</dbReference>
<organism evidence="4 5">
    <name type="scientific">Bradyrhizobium lablabi</name>
    <dbReference type="NCBI Taxonomy" id="722472"/>
    <lineage>
        <taxon>Bacteria</taxon>
        <taxon>Pseudomonadati</taxon>
        <taxon>Pseudomonadota</taxon>
        <taxon>Alphaproteobacteria</taxon>
        <taxon>Hyphomicrobiales</taxon>
        <taxon>Nitrobacteraceae</taxon>
        <taxon>Bradyrhizobium</taxon>
    </lineage>
</organism>
<dbReference type="AlphaFoldDB" id="A0A0R3MHE7"/>
<dbReference type="CDD" id="cd01948">
    <property type="entry name" value="EAL"/>
    <property type="match status" value="1"/>
</dbReference>
<name>A0A0R3MHE7_9BRAD</name>
<evidence type="ECO:0000259" key="3">
    <source>
        <dbReference type="PROSITE" id="PS50887"/>
    </source>
</evidence>
<dbReference type="PANTHER" id="PTHR44757:SF2">
    <property type="entry name" value="BIOFILM ARCHITECTURE MAINTENANCE PROTEIN MBAA"/>
    <property type="match status" value="1"/>
</dbReference>
<feature type="domain" description="EAL" evidence="2">
    <location>
        <begin position="639"/>
        <end position="888"/>
    </location>
</feature>
<dbReference type="InterPro" id="IPR035919">
    <property type="entry name" value="EAL_sf"/>
</dbReference>
<dbReference type="Gene3D" id="3.30.70.270">
    <property type="match status" value="1"/>
</dbReference>
<dbReference type="InterPro" id="IPR052155">
    <property type="entry name" value="Biofilm_reg_signaling"/>
</dbReference>
<evidence type="ECO:0000256" key="1">
    <source>
        <dbReference type="SAM" id="Phobius"/>
    </source>
</evidence>
<dbReference type="OrthoDB" id="9814202at2"/>
<dbReference type="InterPro" id="IPR035965">
    <property type="entry name" value="PAS-like_dom_sf"/>
</dbReference>